<evidence type="ECO:0000313" key="1">
    <source>
        <dbReference type="EMBL" id="KAI8575016.1"/>
    </source>
</evidence>
<reference evidence="1" key="2">
    <citation type="journal article" date="2022" name="Proc. Natl. Acad. Sci. U.S.A.">
        <title>Diploid-dominant life cycles characterize the early evolution of Fungi.</title>
        <authorList>
            <person name="Amses K.R."/>
            <person name="Simmons D.R."/>
            <person name="Longcore J.E."/>
            <person name="Mondo S.J."/>
            <person name="Seto K."/>
            <person name="Jeronimo G.H."/>
            <person name="Bonds A.E."/>
            <person name="Quandt C.A."/>
            <person name="Davis W.J."/>
            <person name="Chang Y."/>
            <person name="Federici B.A."/>
            <person name="Kuo A."/>
            <person name="LaButti K."/>
            <person name="Pangilinan J."/>
            <person name="Andreopoulos W."/>
            <person name="Tritt A."/>
            <person name="Riley R."/>
            <person name="Hundley H."/>
            <person name="Johnson J."/>
            <person name="Lipzen A."/>
            <person name="Barry K."/>
            <person name="Lang B.F."/>
            <person name="Cuomo C.A."/>
            <person name="Buchler N.E."/>
            <person name="Grigoriev I.V."/>
            <person name="Spatafora J.W."/>
            <person name="Stajich J.E."/>
            <person name="James T.Y."/>
        </authorList>
    </citation>
    <scope>NUCLEOTIDE SEQUENCE</scope>
    <source>
        <strain evidence="1">AG</strain>
    </source>
</reference>
<name>A0AAD5DZB5_UMBRA</name>
<reference evidence="1" key="1">
    <citation type="submission" date="2021-06" db="EMBL/GenBank/DDBJ databases">
        <authorList>
            <consortium name="DOE Joint Genome Institute"/>
            <person name="Mondo S.J."/>
            <person name="Amses K.R."/>
            <person name="Simmons D.R."/>
            <person name="Longcore J.E."/>
            <person name="Seto K."/>
            <person name="Alves G.H."/>
            <person name="Bonds A.E."/>
            <person name="Quandt C.A."/>
            <person name="Davis W.J."/>
            <person name="Chang Y."/>
            <person name="Letcher P.M."/>
            <person name="Powell M.J."/>
            <person name="Kuo A."/>
            <person name="Labutti K."/>
            <person name="Pangilinan J."/>
            <person name="Andreopoulos W."/>
            <person name="Tritt A."/>
            <person name="Riley R."/>
            <person name="Hundley H."/>
            <person name="Johnson J."/>
            <person name="Lipzen A."/>
            <person name="Barry K."/>
            <person name="Berbee M.L."/>
            <person name="Buchler N.E."/>
            <person name="Grigoriev I.V."/>
            <person name="Spatafora J.W."/>
            <person name="Stajich J.E."/>
            <person name="James T.Y."/>
        </authorList>
    </citation>
    <scope>NUCLEOTIDE SEQUENCE</scope>
    <source>
        <strain evidence="1">AG</strain>
    </source>
</reference>
<evidence type="ECO:0000313" key="2">
    <source>
        <dbReference type="Proteomes" id="UP001206595"/>
    </source>
</evidence>
<proteinExistence type="predicted"/>
<dbReference type="AlphaFoldDB" id="A0AAD5DZB5"/>
<sequence length="55" mass="6574">MIRMMTHTRKAITKIEYISQQKFSKSSFTPAKVTYMLEHMRAKHIPCPAKDFWLD</sequence>
<accession>A0AAD5DZB5</accession>
<gene>
    <name evidence="1" type="ORF">K450DRAFT_263764</name>
</gene>
<keyword evidence="2" id="KW-1185">Reference proteome</keyword>
<dbReference type="GeneID" id="75918038"/>
<dbReference type="Proteomes" id="UP001206595">
    <property type="component" value="Unassembled WGS sequence"/>
</dbReference>
<dbReference type="EMBL" id="MU621010">
    <property type="protein sequence ID" value="KAI8575016.1"/>
    <property type="molecule type" value="Genomic_DNA"/>
</dbReference>
<dbReference type="RefSeq" id="XP_051440022.1">
    <property type="nucleotide sequence ID" value="XM_051592696.1"/>
</dbReference>
<protein>
    <submittedName>
        <fullName evidence="1">Uncharacterized protein</fullName>
    </submittedName>
</protein>
<organism evidence="1 2">
    <name type="scientific">Umbelopsis ramanniana AG</name>
    <dbReference type="NCBI Taxonomy" id="1314678"/>
    <lineage>
        <taxon>Eukaryota</taxon>
        <taxon>Fungi</taxon>
        <taxon>Fungi incertae sedis</taxon>
        <taxon>Mucoromycota</taxon>
        <taxon>Mucoromycotina</taxon>
        <taxon>Umbelopsidomycetes</taxon>
        <taxon>Umbelopsidales</taxon>
        <taxon>Umbelopsidaceae</taxon>
        <taxon>Umbelopsis</taxon>
    </lineage>
</organism>
<comment type="caution">
    <text evidence="1">The sequence shown here is derived from an EMBL/GenBank/DDBJ whole genome shotgun (WGS) entry which is preliminary data.</text>
</comment>